<accession>H0ULG4</accession>
<proteinExistence type="predicted"/>
<gene>
    <name evidence="1" type="ORF">JonanDRAFT_1157</name>
</gene>
<dbReference type="EMBL" id="CM001376">
    <property type="protein sequence ID" value="EHM13523.1"/>
    <property type="molecule type" value="Genomic_DNA"/>
</dbReference>
<dbReference type="RefSeq" id="WP_008521605.1">
    <property type="nucleotide sequence ID" value="NZ_CM001376.1"/>
</dbReference>
<evidence type="ECO:0000313" key="1">
    <source>
        <dbReference type="EMBL" id="EHM13523.1"/>
    </source>
</evidence>
<organism evidence="1 2">
    <name type="scientific">Jonquetella anthropi DSM 22815</name>
    <dbReference type="NCBI Taxonomy" id="885272"/>
    <lineage>
        <taxon>Bacteria</taxon>
        <taxon>Thermotogati</taxon>
        <taxon>Synergistota</taxon>
        <taxon>Synergistia</taxon>
        <taxon>Synergistales</taxon>
        <taxon>Dethiosulfovibrionaceae</taxon>
        <taxon>Jonquetella</taxon>
    </lineage>
</organism>
<dbReference type="eggNOG" id="ENOG50338RE">
    <property type="taxonomic scope" value="Bacteria"/>
</dbReference>
<evidence type="ECO:0000313" key="2">
    <source>
        <dbReference type="Proteomes" id="UP000003806"/>
    </source>
</evidence>
<protein>
    <submittedName>
        <fullName evidence="1">Uncharacterized protein</fullName>
    </submittedName>
</protein>
<reference evidence="1 2" key="1">
    <citation type="submission" date="2011-11" db="EMBL/GenBank/DDBJ databases">
        <title>The Noncontiguous Finished genome of Jonquetella anthropi DSM 22815.</title>
        <authorList>
            <consortium name="US DOE Joint Genome Institute (JGI-PGF)"/>
            <person name="Lucas S."/>
            <person name="Copeland A."/>
            <person name="Lapidus A."/>
            <person name="Glavina del Rio T."/>
            <person name="Dalin E."/>
            <person name="Tice H."/>
            <person name="Bruce D."/>
            <person name="Goodwin L."/>
            <person name="Pitluck S."/>
            <person name="Peters L."/>
            <person name="Mikhailova N."/>
            <person name="Held B."/>
            <person name="Kyrpides N."/>
            <person name="Mavromatis K."/>
            <person name="Ivanova N."/>
            <person name="Markowitz V."/>
            <person name="Cheng J.-F."/>
            <person name="Hugenholtz P."/>
            <person name="Woyke T."/>
            <person name="Wu D."/>
            <person name="Gronow S."/>
            <person name="Wellnitz S."/>
            <person name="Brambilla E."/>
            <person name="Klenk H.-P."/>
            <person name="Eisen J.A."/>
        </authorList>
    </citation>
    <scope>NUCLEOTIDE SEQUENCE [LARGE SCALE GENOMIC DNA]</scope>
    <source>
        <strain evidence="1 2">DSM 22815</strain>
    </source>
</reference>
<sequence length="153" mass="16779">MSEPLSPTDKVRLAKEISDGVKRYIAIQNGLLKFSFAKALGFRSSDPTAAANAASDLRGELSPLLDQLRAHELSDQFSITLRGYLRQLLQAMDVFLALCGRLAEARAAKDKAYLRKGGFKADLEKLQEAERAYLVLGAKLNELAAAEGLRKKN</sequence>
<name>H0ULG4_9BACT</name>
<dbReference type="HOGENOM" id="CLU_1710823_0_0_0"/>
<dbReference type="STRING" id="885272.JonanDRAFT_1157"/>
<dbReference type="OrthoDB" id="5944at2"/>
<keyword evidence="2" id="KW-1185">Reference proteome</keyword>
<dbReference type="Proteomes" id="UP000003806">
    <property type="component" value="Chromosome"/>
</dbReference>
<dbReference type="AlphaFoldDB" id="H0ULG4"/>